<reference evidence="5 6" key="1">
    <citation type="submission" date="2024-06" db="EMBL/GenBank/DDBJ databases">
        <authorList>
            <person name="Pan Q."/>
            <person name="Wen M."/>
            <person name="Jouanno E."/>
            <person name="Zahm M."/>
            <person name="Klopp C."/>
            <person name="Cabau C."/>
            <person name="Louis A."/>
            <person name="Berthelot C."/>
            <person name="Parey E."/>
            <person name="Roest Crollius H."/>
            <person name="Montfort J."/>
            <person name="Robinson-Rechavi M."/>
            <person name="Bouchez O."/>
            <person name="Lampietro C."/>
            <person name="Lopez Roques C."/>
            <person name="Donnadieu C."/>
            <person name="Postlethwait J."/>
            <person name="Bobe J."/>
            <person name="Verreycken H."/>
            <person name="Guiguen Y."/>
        </authorList>
    </citation>
    <scope>NUCLEOTIDE SEQUENCE [LARGE SCALE GENOMIC DNA]</scope>
    <source>
        <strain evidence="5">Up_M1</strain>
        <tissue evidence="5">Testis</tissue>
    </source>
</reference>
<feature type="domain" description="Apple" evidence="4">
    <location>
        <begin position="30"/>
        <end position="104"/>
    </location>
</feature>
<sequence>MLLLRLVALFLGAPPIRLVFDTQAVEPSYCSKGPFVDINFVKNDIFSNYQPTYFACQLSCTQNSGCSYFTYLPKSLYCFQKYSTLQPTMQNYTGLISGYTRRGCIEEKQIVVRMSLKSNSDLSNPVVYQQILEQVKNELTKNGNIIFSIHWKQLANGEVFQKTSEIGSPEEGQCYG</sequence>
<proteinExistence type="predicted"/>
<dbReference type="InterPro" id="IPR000177">
    <property type="entry name" value="Apple"/>
</dbReference>
<dbReference type="EMBL" id="JAGEUA010000011">
    <property type="protein sequence ID" value="KAL0962858.1"/>
    <property type="molecule type" value="Genomic_DNA"/>
</dbReference>
<keyword evidence="2" id="KW-1015">Disulfide bond</keyword>
<dbReference type="SMART" id="SM00223">
    <property type="entry name" value="APPLE"/>
    <property type="match status" value="1"/>
</dbReference>
<dbReference type="AlphaFoldDB" id="A0ABD0W1S7"/>
<feature type="signal peptide" evidence="3">
    <location>
        <begin position="1"/>
        <end position="18"/>
    </location>
</feature>
<accession>A0ABD0W1S7</accession>
<keyword evidence="6" id="KW-1185">Reference proteome</keyword>
<comment type="caution">
    <text evidence="5">The sequence shown here is derived from an EMBL/GenBank/DDBJ whole genome shotgun (WGS) entry which is preliminary data.</text>
</comment>
<keyword evidence="3" id="KW-0732">Signal</keyword>
<keyword evidence="1" id="KW-0677">Repeat</keyword>
<protein>
    <recommendedName>
        <fullName evidence="4">Apple domain-containing protein</fullName>
    </recommendedName>
</protein>
<evidence type="ECO:0000256" key="2">
    <source>
        <dbReference type="ARBA" id="ARBA00023157"/>
    </source>
</evidence>
<feature type="chain" id="PRO_5044816716" description="Apple domain-containing protein" evidence="3">
    <location>
        <begin position="19"/>
        <end position="176"/>
    </location>
</feature>
<gene>
    <name evidence="5" type="ORF">UPYG_G00346410</name>
</gene>
<evidence type="ECO:0000256" key="1">
    <source>
        <dbReference type="ARBA" id="ARBA00022737"/>
    </source>
</evidence>
<name>A0ABD0W1S7_UMBPY</name>
<dbReference type="Proteomes" id="UP001557470">
    <property type="component" value="Unassembled WGS sequence"/>
</dbReference>
<organism evidence="5 6">
    <name type="scientific">Umbra pygmaea</name>
    <name type="common">Eastern mudminnow</name>
    <dbReference type="NCBI Taxonomy" id="75934"/>
    <lineage>
        <taxon>Eukaryota</taxon>
        <taxon>Metazoa</taxon>
        <taxon>Chordata</taxon>
        <taxon>Craniata</taxon>
        <taxon>Vertebrata</taxon>
        <taxon>Euteleostomi</taxon>
        <taxon>Actinopterygii</taxon>
        <taxon>Neopterygii</taxon>
        <taxon>Teleostei</taxon>
        <taxon>Protacanthopterygii</taxon>
        <taxon>Esociformes</taxon>
        <taxon>Umbridae</taxon>
        <taxon>Umbra</taxon>
    </lineage>
</organism>
<evidence type="ECO:0000313" key="6">
    <source>
        <dbReference type="Proteomes" id="UP001557470"/>
    </source>
</evidence>
<dbReference type="SUPFAM" id="SSF57414">
    <property type="entry name" value="Hairpin loop containing domain-like"/>
    <property type="match status" value="1"/>
</dbReference>
<evidence type="ECO:0000313" key="5">
    <source>
        <dbReference type="EMBL" id="KAL0962858.1"/>
    </source>
</evidence>
<evidence type="ECO:0000256" key="3">
    <source>
        <dbReference type="SAM" id="SignalP"/>
    </source>
</evidence>
<dbReference type="Gene3D" id="3.50.4.10">
    <property type="entry name" value="Hepatocyte Growth Factor"/>
    <property type="match status" value="1"/>
</dbReference>
<evidence type="ECO:0000259" key="4">
    <source>
        <dbReference type="SMART" id="SM00223"/>
    </source>
</evidence>